<dbReference type="InterPro" id="IPR041881">
    <property type="entry name" value="PqqD_sf"/>
</dbReference>
<dbReference type="Gene3D" id="1.10.10.1150">
    <property type="entry name" value="Coenzyme PQQ synthesis protein D (PqqD)"/>
    <property type="match status" value="1"/>
</dbReference>
<dbReference type="EMBL" id="PXZH01000004">
    <property type="protein sequence ID" value="RST88949.1"/>
    <property type="molecule type" value="Genomic_DNA"/>
</dbReference>
<accession>A0A429Z5L1</accession>
<gene>
    <name evidence="1" type="ORF">C7P63_07870</name>
</gene>
<evidence type="ECO:0000313" key="1">
    <source>
        <dbReference type="EMBL" id="RST88949.1"/>
    </source>
</evidence>
<proteinExistence type="predicted"/>
<sequence>MRELLVKVTNKKPKVYDATEDPYLNLIFMKNPNINYQKKEGQIVVTKKQNHWTQRFFRKLYFKIPEQTYITLDKYSSFVFEQVDGSKTVREIGQELAAQYDEASAQLYDRLILYLNYLDKEENWIQLVK</sequence>
<evidence type="ECO:0000313" key="2">
    <source>
        <dbReference type="Proteomes" id="UP000277864"/>
    </source>
</evidence>
<dbReference type="InterPro" id="IPR008792">
    <property type="entry name" value="PQQD"/>
</dbReference>
<keyword evidence="2" id="KW-1185">Reference proteome</keyword>
<dbReference type="AlphaFoldDB" id="A0A429Z5L1"/>
<organism evidence="1 2">
    <name type="scientific">Vagococcus humatus</name>
    <dbReference type="NCBI Taxonomy" id="1889241"/>
    <lineage>
        <taxon>Bacteria</taxon>
        <taxon>Bacillati</taxon>
        <taxon>Bacillota</taxon>
        <taxon>Bacilli</taxon>
        <taxon>Lactobacillales</taxon>
        <taxon>Enterococcaceae</taxon>
        <taxon>Vagococcus</taxon>
    </lineage>
</organism>
<name>A0A429Z5L1_9ENTE</name>
<dbReference type="Proteomes" id="UP000277864">
    <property type="component" value="Unassembled WGS sequence"/>
</dbReference>
<reference evidence="1 2" key="1">
    <citation type="submission" date="2018-03" db="EMBL/GenBank/DDBJ databases">
        <authorList>
            <person name="Gulvik C.A."/>
        </authorList>
    </citation>
    <scope>NUCLEOTIDE SEQUENCE [LARGE SCALE GENOMIC DNA]</scope>
    <source>
        <strain evidence="1 2">JCM 31581</strain>
    </source>
</reference>
<dbReference type="OrthoDB" id="308521at2"/>
<protein>
    <submittedName>
        <fullName evidence="1">PqqD family protein</fullName>
    </submittedName>
</protein>
<comment type="caution">
    <text evidence="1">The sequence shown here is derived from an EMBL/GenBank/DDBJ whole genome shotgun (WGS) entry which is preliminary data.</text>
</comment>
<dbReference type="Pfam" id="PF05402">
    <property type="entry name" value="PqqD"/>
    <property type="match status" value="1"/>
</dbReference>